<accession>A2A009</accession>
<dbReference type="InterPro" id="IPR036890">
    <property type="entry name" value="HATPase_C_sf"/>
</dbReference>
<dbReference type="EMBL" id="AAWS01000087">
    <property type="protein sequence ID" value="EAY24027.1"/>
    <property type="molecule type" value="Genomic_DNA"/>
</dbReference>
<feature type="signal peptide" evidence="6">
    <location>
        <begin position="1"/>
        <end position="22"/>
    </location>
</feature>
<gene>
    <name evidence="8" type="ORF">M23134_03325</name>
</gene>
<evidence type="ECO:0000313" key="9">
    <source>
        <dbReference type="Proteomes" id="UP000004095"/>
    </source>
</evidence>
<feature type="transmembrane region" description="Helical" evidence="5">
    <location>
        <begin position="792"/>
        <end position="811"/>
    </location>
</feature>
<dbReference type="InterPro" id="IPR011110">
    <property type="entry name" value="Reg_prop"/>
</dbReference>
<proteinExistence type="predicted"/>
<keyword evidence="5" id="KW-1133">Transmembrane helix</keyword>
<feature type="domain" description="Histidine kinase" evidence="7">
    <location>
        <begin position="847"/>
        <end position="1065"/>
    </location>
</feature>
<dbReference type="InterPro" id="IPR013783">
    <property type="entry name" value="Ig-like_fold"/>
</dbReference>
<dbReference type="PANTHER" id="PTHR43547">
    <property type="entry name" value="TWO-COMPONENT HISTIDINE KINASE"/>
    <property type="match status" value="1"/>
</dbReference>
<keyword evidence="3" id="KW-0597">Phosphoprotein</keyword>
<keyword evidence="4" id="KW-0175">Coiled coil</keyword>
<dbReference type="Proteomes" id="UP000004095">
    <property type="component" value="Unassembled WGS sequence"/>
</dbReference>
<dbReference type="AlphaFoldDB" id="A2A009"/>
<evidence type="ECO:0000256" key="4">
    <source>
        <dbReference type="SAM" id="Coils"/>
    </source>
</evidence>
<dbReference type="Gene3D" id="3.30.565.10">
    <property type="entry name" value="Histidine kinase-like ATPase, C-terminal domain"/>
    <property type="match status" value="1"/>
</dbReference>
<comment type="catalytic activity">
    <reaction evidence="1">
        <text>ATP + protein L-histidine = ADP + protein N-phospho-L-histidine.</text>
        <dbReference type="EC" id="2.7.13.3"/>
    </reaction>
</comment>
<dbReference type="PRINTS" id="PR00344">
    <property type="entry name" value="BCTRLSENSOR"/>
</dbReference>
<dbReference type="GO" id="GO:0000155">
    <property type="term" value="F:phosphorelay sensor kinase activity"/>
    <property type="evidence" value="ECO:0007669"/>
    <property type="project" value="InterPro"/>
</dbReference>
<dbReference type="FunFam" id="2.60.40.10:FF:000791">
    <property type="entry name" value="Two-component system sensor histidine kinase/response regulator"/>
    <property type="match status" value="1"/>
</dbReference>
<evidence type="ECO:0000256" key="3">
    <source>
        <dbReference type="ARBA" id="ARBA00022553"/>
    </source>
</evidence>
<evidence type="ECO:0000256" key="5">
    <source>
        <dbReference type="SAM" id="Phobius"/>
    </source>
</evidence>
<evidence type="ECO:0000256" key="6">
    <source>
        <dbReference type="SAM" id="SignalP"/>
    </source>
</evidence>
<comment type="caution">
    <text evidence="8">The sequence shown here is derived from an EMBL/GenBank/DDBJ whole genome shotgun (WGS) entry which is preliminary data.</text>
</comment>
<feature type="chain" id="PRO_5002642343" description="histidine kinase" evidence="6">
    <location>
        <begin position="23"/>
        <end position="1079"/>
    </location>
</feature>
<dbReference type="Pfam" id="PF07494">
    <property type="entry name" value="Reg_prop"/>
    <property type="match status" value="4"/>
</dbReference>
<sequence length="1079" mass="122537">MTTMKKLCFLLLYALLPFASHAQKYTVPFHQLSPNDGLSQGYVKTMFQDSRGFMWFGTRDGLNRYDGYEFKVYKKVLGDSCSLNSNVILSLAEDSGGKLWIGAVGGLYRFDPLTECFEHFQDTLSKKVPRIFSIYIDAKGLLWLGTRHLGLQVFNPATRHFTSFGLPKSEIQQITENASQRYLWLLTDNPAQRVEIFDKEQRKIVTSQYPLKSMGHSPVQAAQSPDGKHYVYQLGKDLSQIIRFNPLTGKTQTFQIPPAPCGVARDQQLAFRRIYHFFVDKQGFFWQFTPQGLLCFDLQKQQLKGCYNFSPTATVENLNLLVDRSGLVWISTAGQGVGVFHPKAGRVQNFSPKKNAPYSLSFKGVRVIHEDTHKRLWVGGYTGLDVFAPNVAEVHHFAGNLQQSDKLLHGLNAEAICEDADGQLWVAAFAEGLFRLDYDHGRLMRVVPKDTVMRLHYIFDIITGVAPHTLWLSTSRGLQKLDTRTHSYTFYKHESGNPRSLPLGFLFALYRDQKGTMWVGSEQGGFARFDTTTQTFTRFTHQPGKANSLSHNNVHAFYEDKAGNFWIATGGGGLNLFDREKLTFKHYTQKDGLPNNVVNGILEDEEGNLWLSTNQGIAKFDPQAETFINFDQRDGLQANEFNRHAYFKNKDGRMFFGGVNGVSAFYPQDLKKNEFVPPIVITKFKKLNQEISLCQVINEEQELELSHKDAIISFEFAALNFYQSDKNQYAYKLEGLHKEWVQLGTHRDITFANLAPGSYTLRVKAANNDGVWNEQGLTLKIRVTPPWWATTWFRLGAVLLILLVIVMGYSWRLQQAKRTRLQLEQLVDERTRELKKLNHTKDRFFGIIAHDLRGPLASFQQVNYLLNHYIKKQDMEKVQTVSEQIDTTAKKLNRLLNNLLDWAMVQQNSVIPQPEELDLHQQVQDCMAVYQGSLDLHQIQIENKVPEGQVLWADPHSVTSLIQNLIGNATKFTPDGGNIEVTAQYRDDELVLAIKDSGVGMDAATLKQMFELSGKKSREGLRGEQGVGLGLTLCQEFARLNNATLTADSQPNEGTTFYVTFREQKTPINQQNASTLLEG</sequence>
<dbReference type="InterPro" id="IPR036097">
    <property type="entry name" value="HisK_dim/P_sf"/>
</dbReference>
<dbReference type="Gene3D" id="2.60.40.10">
    <property type="entry name" value="Immunoglobulins"/>
    <property type="match status" value="1"/>
</dbReference>
<feature type="coiled-coil region" evidence="4">
    <location>
        <begin position="813"/>
        <end position="840"/>
    </location>
</feature>
<protein>
    <recommendedName>
        <fullName evidence="2">histidine kinase</fullName>
        <ecNumber evidence="2">2.7.13.3</ecNumber>
    </recommendedName>
</protein>
<dbReference type="Pfam" id="PF02518">
    <property type="entry name" value="HATPase_c"/>
    <property type="match status" value="1"/>
</dbReference>
<dbReference type="eggNOG" id="COG2205">
    <property type="taxonomic scope" value="Bacteria"/>
</dbReference>
<keyword evidence="9" id="KW-1185">Reference proteome</keyword>
<dbReference type="InterPro" id="IPR003594">
    <property type="entry name" value="HATPase_dom"/>
</dbReference>
<dbReference type="Pfam" id="PF07495">
    <property type="entry name" value="Y_Y_Y"/>
    <property type="match status" value="1"/>
</dbReference>
<dbReference type="PANTHER" id="PTHR43547:SF2">
    <property type="entry name" value="HYBRID SIGNAL TRANSDUCTION HISTIDINE KINASE C"/>
    <property type="match status" value="1"/>
</dbReference>
<evidence type="ECO:0000259" key="7">
    <source>
        <dbReference type="PROSITE" id="PS50109"/>
    </source>
</evidence>
<dbReference type="InterPro" id="IPR005467">
    <property type="entry name" value="His_kinase_dom"/>
</dbReference>
<name>A2A009_MICM2</name>
<dbReference type="InterPro" id="IPR003661">
    <property type="entry name" value="HisK_dim/P_dom"/>
</dbReference>
<dbReference type="PROSITE" id="PS50109">
    <property type="entry name" value="HIS_KIN"/>
    <property type="match status" value="1"/>
</dbReference>
<dbReference type="SUPFAM" id="SSF63829">
    <property type="entry name" value="Calcium-dependent phosphotriesterase"/>
    <property type="match status" value="2"/>
</dbReference>
<dbReference type="InterPro" id="IPR015943">
    <property type="entry name" value="WD40/YVTN_repeat-like_dom_sf"/>
</dbReference>
<dbReference type="InterPro" id="IPR011123">
    <property type="entry name" value="Y_Y_Y"/>
</dbReference>
<keyword evidence="5" id="KW-0812">Transmembrane</keyword>
<evidence type="ECO:0000256" key="2">
    <source>
        <dbReference type="ARBA" id="ARBA00012438"/>
    </source>
</evidence>
<evidence type="ECO:0000313" key="8">
    <source>
        <dbReference type="EMBL" id="EAY24027.1"/>
    </source>
</evidence>
<dbReference type="SMART" id="SM00388">
    <property type="entry name" value="HisKA"/>
    <property type="match status" value="1"/>
</dbReference>
<dbReference type="SUPFAM" id="SSF55874">
    <property type="entry name" value="ATPase domain of HSP90 chaperone/DNA topoisomerase II/histidine kinase"/>
    <property type="match status" value="1"/>
</dbReference>
<evidence type="ECO:0000256" key="1">
    <source>
        <dbReference type="ARBA" id="ARBA00000085"/>
    </source>
</evidence>
<keyword evidence="6" id="KW-0732">Signal</keyword>
<dbReference type="Gene3D" id="2.130.10.10">
    <property type="entry name" value="YVTN repeat-like/Quinoprotein amine dehydrogenase"/>
    <property type="match status" value="3"/>
</dbReference>
<keyword evidence="5" id="KW-0472">Membrane</keyword>
<dbReference type="eggNOG" id="COG3292">
    <property type="taxonomic scope" value="Bacteria"/>
</dbReference>
<organism evidence="8 9">
    <name type="scientific">Microscilla marina ATCC 23134</name>
    <dbReference type="NCBI Taxonomy" id="313606"/>
    <lineage>
        <taxon>Bacteria</taxon>
        <taxon>Pseudomonadati</taxon>
        <taxon>Bacteroidota</taxon>
        <taxon>Cytophagia</taxon>
        <taxon>Cytophagales</taxon>
        <taxon>Microscillaceae</taxon>
        <taxon>Microscilla</taxon>
    </lineage>
</organism>
<dbReference type="SUPFAM" id="SSF47384">
    <property type="entry name" value="Homodimeric domain of signal transducing histidine kinase"/>
    <property type="match status" value="1"/>
</dbReference>
<dbReference type="InterPro" id="IPR004358">
    <property type="entry name" value="Sig_transdc_His_kin-like_C"/>
</dbReference>
<dbReference type="EC" id="2.7.13.3" evidence="2"/>
<dbReference type="Gene3D" id="1.10.287.130">
    <property type="match status" value="1"/>
</dbReference>
<reference evidence="8 9" key="1">
    <citation type="submission" date="2007-01" db="EMBL/GenBank/DDBJ databases">
        <authorList>
            <person name="Haygood M."/>
            <person name="Podell S."/>
            <person name="Anderson C."/>
            <person name="Hopkinson B."/>
            <person name="Roe K."/>
            <person name="Barbeau K."/>
            <person name="Gaasterland T."/>
            <person name="Ferriera S."/>
            <person name="Johnson J."/>
            <person name="Kravitz S."/>
            <person name="Beeson K."/>
            <person name="Sutton G."/>
            <person name="Rogers Y.-H."/>
            <person name="Friedman R."/>
            <person name="Frazier M."/>
            <person name="Venter J.C."/>
        </authorList>
    </citation>
    <scope>NUCLEOTIDE SEQUENCE [LARGE SCALE GENOMIC DNA]</scope>
    <source>
        <strain evidence="8 9">ATCC 23134</strain>
    </source>
</reference>
<dbReference type="SMART" id="SM00387">
    <property type="entry name" value="HATPase_c"/>
    <property type="match status" value="1"/>
</dbReference>